<dbReference type="RefSeq" id="WP_071906887.1">
    <property type="nucleotide sequence ID" value="NZ_LT607756.1"/>
</dbReference>
<dbReference type="AlphaFoldDB" id="A0A1D3L2G5"/>
<protein>
    <submittedName>
        <fullName evidence="1">Molybdopterin biosynthesis MoaE protein</fullName>
    </submittedName>
</protein>
<dbReference type="Proteomes" id="UP000094707">
    <property type="component" value="Chromosome I"/>
</dbReference>
<accession>A0A1D3L2G5</accession>
<dbReference type="InterPro" id="IPR003448">
    <property type="entry name" value="Mopterin_biosynth_MoaE"/>
</dbReference>
<dbReference type="STRING" id="118062.MCBB_1200"/>
<gene>
    <name evidence="1" type="ORF">MCBB_1200</name>
</gene>
<name>A0A1D3L2G5_9EURY</name>
<keyword evidence="2" id="KW-1185">Reference proteome</keyword>
<evidence type="ECO:0000313" key="1">
    <source>
        <dbReference type="EMBL" id="SCG85758.1"/>
    </source>
</evidence>
<dbReference type="EMBL" id="LT607756">
    <property type="protein sequence ID" value="SCG85758.1"/>
    <property type="molecule type" value="Genomic_DNA"/>
</dbReference>
<dbReference type="SUPFAM" id="SSF54690">
    <property type="entry name" value="Molybdopterin synthase subunit MoaE"/>
    <property type="match status" value="1"/>
</dbReference>
<dbReference type="Gene3D" id="3.90.1170.40">
    <property type="entry name" value="Molybdopterin biosynthesis MoaE subunit"/>
    <property type="match status" value="1"/>
</dbReference>
<dbReference type="GO" id="GO:0006777">
    <property type="term" value="P:Mo-molybdopterin cofactor biosynthetic process"/>
    <property type="evidence" value="ECO:0007669"/>
    <property type="project" value="InterPro"/>
</dbReference>
<sequence length="145" mass="16401">MIAKILKKGDENFTINQLMDEVKKNPRINECGAIFSFEGIVRGKEIDKTTVKMDLTTPDIEKTQRELEEIIKDIKNKYGVVEIGVVHYVGEFEPSDPLFLAVVAGPSRVETRSALKDVIERVKYELDFKKEEHTKDGTNIIMSGG</sequence>
<evidence type="ECO:0000313" key="2">
    <source>
        <dbReference type="Proteomes" id="UP000094707"/>
    </source>
</evidence>
<proteinExistence type="predicted"/>
<dbReference type="Pfam" id="PF02391">
    <property type="entry name" value="MoaE"/>
    <property type="match status" value="1"/>
</dbReference>
<dbReference type="GeneID" id="30412045"/>
<reference evidence="1 2" key="1">
    <citation type="submission" date="2016-08" db="EMBL/GenBank/DDBJ databases">
        <authorList>
            <person name="Seilhamer J.J."/>
        </authorList>
    </citation>
    <scope>NUCLEOTIDE SEQUENCE [LARGE SCALE GENOMIC DNA]</scope>
    <source>
        <strain evidence="1">Buetzberg</strain>
    </source>
</reference>
<dbReference type="InterPro" id="IPR036563">
    <property type="entry name" value="MoaE_sf"/>
</dbReference>
<organism evidence="1 2">
    <name type="scientific">Methanobacterium congolense</name>
    <dbReference type="NCBI Taxonomy" id="118062"/>
    <lineage>
        <taxon>Archaea</taxon>
        <taxon>Methanobacteriati</taxon>
        <taxon>Methanobacteriota</taxon>
        <taxon>Methanomada group</taxon>
        <taxon>Methanobacteria</taxon>
        <taxon>Methanobacteriales</taxon>
        <taxon>Methanobacteriaceae</taxon>
        <taxon>Methanobacterium</taxon>
    </lineage>
</organism>
<dbReference type="KEGG" id="mcub:MCBB_1200"/>
<dbReference type="OrthoDB" id="45235at2157"/>